<reference evidence="2" key="1">
    <citation type="submission" date="2023-04" db="EMBL/GenBank/DDBJ databases">
        <title>Sphingomonas sp. MAHUQ-71 isolated from rice field.</title>
        <authorList>
            <person name="Huq M.A."/>
        </authorList>
    </citation>
    <scope>NUCLEOTIDE SEQUENCE</scope>
    <source>
        <strain evidence="2">MAHUQ-71</strain>
    </source>
</reference>
<dbReference type="RefSeq" id="WP_281044127.1">
    <property type="nucleotide sequence ID" value="NZ_JARYGZ010000001.1"/>
</dbReference>
<proteinExistence type="predicted"/>
<dbReference type="EMBL" id="JARYGZ010000001">
    <property type="protein sequence ID" value="MDH7638850.1"/>
    <property type="molecule type" value="Genomic_DNA"/>
</dbReference>
<feature type="transmembrane region" description="Helical" evidence="1">
    <location>
        <begin position="102"/>
        <end position="123"/>
    </location>
</feature>
<name>A0ABT6N0L7_9SPHN</name>
<feature type="transmembrane region" description="Helical" evidence="1">
    <location>
        <begin position="44"/>
        <end position="65"/>
    </location>
</feature>
<keyword evidence="1" id="KW-1133">Transmembrane helix</keyword>
<comment type="caution">
    <text evidence="2">The sequence shown here is derived from an EMBL/GenBank/DDBJ whole genome shotgun (WGS) entry which is preliminary data.</text>
</comment>
<keyword evidence="1" id="KW-0472">Membrane</keyword>
<keyword evidence="1" id="KW-0812">Transmembrane</keyword>
<gene>
    <name evidence="2" type="ORF">QGN17_08920</name>
</gene>
<evidence type="ECO:0000256" key="1">
    <source>
        <dbReference type="SAM" id="Phobius"/>
    </source>
</evidence>
<keyword evidence="3" id="KW-1185">Reference proteome</keyword>
<dbReference type="Proteomes" id="UP001160625">
    <property type="component" value="Unassembled WGS sequence"/>
</dbReference>
<organism evidence="2 3">
    <name type="scientific">Sphingomonas oryzagri</name>
    <dbReference type="NCBI Taxonomy" id="3042314"/>
    <lineage>
        <taxon>Bacteria</taxon>
        <taxon>Pseudomonadati</taxon>
        <taxon>Pseudomonadota</taxon>
        <taxon>Alphaproteobacteria</taxon>
        <taxon>Sphingomonadales</taxon>
        <taxon>Sphingomonadaceae</taxon>
        <taxon>Sphingomonas</taxon>
    </lineage>
</organism>
<protein>
    <submittedName>
        <fullName evidence="2">Uncharacterized protein</fullName>
    </submittedName>
</protein>
<evidence type="ECO:0000313" key="2">
    <source>
        <dbReference type="EMBL" id="MDH7638850.1"/>
    </source>
</evidence>
<evidence type="ECO:0000313" key="3">
    <source>
        <dbReference type="Proteomes" id="UP001160625"/>
    </source>
</evidence>
<sequence>MRPESIRWFERVYIGRIVIGLAITVYSGYWASRTFGSYPPPGYLSGWIALGTLLIGLLCNLLLLYLIGRRASRVAKWLFIAGAVLSLISIFRVVIAPNFLPAVFKIGSLFGVGLDFTMIMLLFQPDSRDWFERRGVMEEDYADTFS</sequence>
<feature type="transmembrane region" description="Helical" evidence="1">
    <location>
        <begin position="77"/>
        <end position="96"/>
    </location>
</feature>
<feature type="transmembrane region" description="Helical" evidence="1">
    <location>
        <begin position="12"/>
        <end position="32"/>
    </location>
</feature>
<accession>A0ABT6N0L7</accession>